<dbReference type="EMBL" id="CP158568">
    <property type="protein sequence ID" value="XBY46359.1"/>
    <property type="molecule type" value="Genomic_DNA"/>
</dbReference>
<dbReference type="SUPFAM" id="SSF88874">
    <property type="entry name" value="Receptor-binding domain of short tail fibre protein gp12"/>
    <property type="match status" value="1"/>
</dbReference>
<dbReference type="AlphaFoldDB" id="A0AAU7XED0"/>
<dbReference type="Gene3D" id="3.90.1340.10">
    <property type="entry name" value="Phage tail collar domain"/>
    <property type="match status" value="1"/>
</dbReference>
<protein>
    <submittedName>
        <fullName evidence="2">Tail fiber protein</fullName>
    </submittedName>
</protein>
<reference evidence="2" key="1">
    <citation type="submission" date="2024-06" db="EMBL/GenBank/DDBJ databases">
        <title>Methylostella associata gen. nov., sp. nov., a novel Ancalomicrobiaceae-affiliated facultatively methylotrophic bacteria that feed on methanotrophs of the genus Methylococcus.</title>
        <authorList>
            <person name="Saltykova V."/>
            <person name="Danilova O.V."/>
            <person name="Oshkin I.Y."/>
            <person name="Belova S.E."/>
            <person name="Pimenov N.V."/>
            <person name="Dedysh S.N."/>
        </authorList>
    </citation>
    <scope>NUCLEOTIDE SEQUENCE</scope>
    <source>
        <strain evidence="2">S20</strain>
    </source>
</reference>
<dbReference type="KEGG" id="mflg:ABS361_09140"/>
<organism evidence="2">
    <name type="scientific">Methyloraptor flagellatus</name>
    <dbReference type="NCBI Taxonomy" id="3162530"/>
    <lineage>
        <taxon>Bacteria</taxon>
        <taxon>Pseudomonadati</taxon>
        <taxon>Pseudomonadota</taxon>
        <taxon>Alphaproteobacteria</taxon>
        <taxon>Hyphomicrobiales</taxon>
        <taxon>Ancalomicrobiaceae</taxon>
        <taxon>Methyloraptor</taxon>
    </lineage>
</organism>
<accession>A0AAU7XED0</accession>
<dbReference type="InterPro" id="IPR011083">
    <property type="entry name" value="Phage_tail_collar_dom"/>
</dbReference>
<name>A0AAU7XED0_9HYPH</name>
<dbReference type="RefSeq" id="WP_407051455.1">
    <property type="nucleotide sequence ID" value="NZ_CP158568.1"/>
</dbReference>
<evidence type="ECO:0000259" key="1">
    <source>
        <dbReference type="Pfam" id="PF07484"/>
    </source>
</evidence>
<gene>
    <name evidence="2" type="ORF">ABS361_09140</name>
</gene>
<sequence length="182" mass="19029">MEVFIGTVMPFPYNFAPRGWFPCSGQLLSIASYSALYALIGVTYGGDGRTNFALPNLNTSTSDQAVRIALGQGNGPGLTPRVIGQAFGEDAHTITTQEMPMHNHAFALFSGAQGKTEVPPAGGILVDPTYTGFVDPSIAPPDTTLAPVTIGPAGGGQAHNNDQPALSLFYCICYEGIFPSFG</sequence>
<feature type="domain" description="Phage tail collar" evidence="1">
    <location>
        <begin position="6"/>
        <end position="58"/>
    </location>
</feature>
<evidence type="ECO:0000313" key="2">
    <source>
        <dbReference type="EMBL" id="XBY46359.1"/>
    </source>
</evidence>
<dbReference type="InterPro" id="IPR037053">
    <property type="entry name" value="Phage_tail_collar_dom_sf"/>
</dbReference>
<proteinExistence type="predicted"/>
<dbReference type="Pfam" id="PF07484">
    <property type="entry name" value="Collar"/>
    <property type="match status" value="1"/>
</dbReference>